<feature type="region of interest" description="Disordered" evidence="11">
    <location>
        <begin position="108"/>
        <end position="246"/>
    </location>
</feature>
<dbReference type="FunFam" id="3.30.420.40:FF:000085">
    <property type="entry name" value="Glycerol kinase 2"/>
    <property type="match status" value="1"/>
</dbReference>
<dbReference type="Pfam" id="PF00370">
    <property type="entry name" value="FGGY_N"/>
    <property type="match status" value="1"/>
</dbReference>
<evidence type="ECO:0000256" key="1">
    <source>
        <dbReference type="ARBA" id="ARBA00005190"/>
    </source>
</evidence>
<dbReference type="InterPro" id="IPR005999">
    <property type="entry name" value="Glycerol_kin"/>
</dbReference>
<evidence type="ECO:0000259" key="12">
    <source>
        <dbReference type="Pfam" id="PF00370"/>
    </source>
</evidence>
<dbReference type="GO" id="GO:0046167">
    <property type="term" value="P:glycerol-3-phosphate biosynthetic process"/>
    <property type="evidence" value="ECO:0007669"/>
    <property type="project" value="TreeGrafter"/>
</dbReference>
<comment type="similarity">
    <text evidence="2 10">Belongs to the FGGY kinase family.</text>
</comment>
<dbReference type="InterPro" id="IPR043129">
    <property type="entry name" value="ATPase_NBD"/>
</dbReference>
<comment type="pathway">
    <text evidence="1">Polyol metabolism; glycerol degradation via glycerol kinase pathway; sn-glycerol 3-phosphate from glycerol: step 1/1.</text>
</comment>
<gene>
    <name evidence="14" type="ORF">CI238_03801</name>
</gene>
<name>A0A161VZL5_COLIC</name>
<evidence type="ECO:0000256" key="3">
    <source>
        <dbReference type="ARBA" id="ARBA00012099"/>
    </source>
</evidence>
<keyword evidence="7" id="KW-0319">Glycerol metabolism</keyword>
<dbReference type="InterPro" id="IPR018485">
    <property type="entry name" value="FGGY_C"/>
</dbReference>
<feature type="compositionally biased region" description="Acidic residues" evidence="11">
    <location>
        <begin position="162"/>
        <end position="172"/>
    </location>
</feature>
<dbReference type="Pfam" id="PF02782">
    <property type="entry name" value="FGGY_C"/>
    <property type="match status" value="1"/>
</dbReference>
<evidence type="ECO:0000256" key="2">
    <source>
        <dbReference type="ARBA" id="ARBA00009156"/>
    </source>
</evidence>
<dbReference type="AlphaFoldDB" id="A0A161VZL5"/>
<dbReference type="Proteomes" id="UP000076584">
    <property type="component" value="Unassembled WGS sequence"/>
</dbReference>
<dbReference type="STRING" id="1573173.A0A161VZL5"/>
<dbReference type="NCBIfam" id="NF000756">
    <property type="entry name" value="PRK00047.1"/>
    <property type="match status" value="1"/>
</dbReference>
<proteinExistence type="inferred from homology"/>
<protein>
    <recommendedName>
        <fullName evidence="3">glycerol kinase</fullName>
        <ecNumber evidence="3">2.7.1.30</ecNumber>
    </recommendedName>
    <alternativeName>
        <fullName evidence="9">ATP:glycerol 3-phosphotransferase</fullName>
    </alternativeName>
</protein>
<dbReference type="EC" id="2.7.1.30" evidence="3"/>
<dbReference type="GO" id="GO:0019563">
    <property type="term" value="P:glycerol catabolic process"/>
    <property type="evidence" value="ECO:0007669"/>
    <property type="project" value="UniProtKB-UniPathway"/>
</dbReference>
<dbReference type="EMBL" id="LFIW01002705">
    <property type="protein sequence ID" value="KZL64323.1"/>
    <property type="molecule type" value="Genomic_DNA"/>
</dbReference>
<keyword evidence="15" id="KW-1185">Reference proteome</keyword>
<dbReference type="PANTHER" id="PTHR10196">
    <property type="entry name" value="SUGAR KINASE"/>
    <property type="match status" value="1"/>
</dbReference>
<dbReference type="InterPro" id="IPR018484">
    <property type="entry name" value="FGGY_N"/>
</dbReference>
<dbReference type="PANTHER" id="PTHR10196:SF69">
    <property type="entry name" value="GLYCEROL KINASE"/>
    <property type="match status" value="1"/>
</dbReference>
<feature type="domain" description="Carbohydrate kinase FGGY C-terminal" evidence="13">
    <location>
        <begin position="536"/>
        <end position="726"/>
    </location>
</feature>
<evidence type="ECO:0000256" key="8">
    <source>
        <dbReference type="ARBA" id="ARBA00022840"/>
    </source>
</evidence>
<accession>A0A161VZL5</accession>
<dbReference type="UniPathway" id="UPA00618">
    <property type="reaction ID" value="UER00672"/>
</dbReference>
<evidence type="ECO:0000256" key="4">
    <source>
        <dbReference type="ARBA" id="ARBA00022679"/>
    </source>
</evidence>
<feature type="domain" description="Carbohydrate kinase FGGY N-terminal" evidence="12">
    <location>
        <begin position="270"/>
        <end position="526"/>
    </location>
</feature>
<evidence type="ECO:0000256" key="11">
    <source>
        <dbReference type="SAM" id="MobiDB-lite"/>
    </source>
</evidence>
<keyword evidence="4 10" id="KW-0808">Transferase</keyword>
<evidence type="ECO:0000256" key="5">
    <source>
        <dbReference type="ARBA" id="ARBA00022741"/>
    </source>
</evidence>
<keyword evidence="6 10" id="KW-0418">Kinase</keyword>
<evidence type="ECO:0000256" key="9">
    <source>
        <dbReference type="ARBA" id="ARBA00043149"/>
    </source>
</evidence>
<dbReference type="CDD" id="cd07792">
    <property type="entry name" value="ASKHA_NBD_FGGY_GK1-3-like"/>
    <property type="match status" value="1"/>
</dbReference>
<keyword evidence="5" id="KW-0547">Nucleotide-binding</keyword>
<evidence type="ECO:0000256" key="10">
    <source>
        <dbReference type="RuleBase" id="RU003733"/>
    </source>
</evidence>
<sequence>MHLGIALQEREKTLPRTSASNRIVVPVRRKKSISEPATMRPRILLPCVPNPAAPQSLPRISPFLPRSFVLSTSEPVNGNGNGNVRWWSTPRPPAPWTWRRHIHGRAAGRAQLRQQPPKPLNSSSNQRPAPASDIIPSAGAKLGPSHMSVRNLSQRTQRQTLDEENAVVDTDADTAPRAKHPGDTAATQTCGTTRARRPENTSSQPTGTTNGQPRRTIYLARQTPRDDEDDDAMTETRDSKRPRVAADPAEHLPAGITETQEELKEHWFVGSIDQGTTSTRFLIFNGLGDPVAIHQIEFENHYPHSGWHEHDPLELLSSVEECIEKATAKFVAQGYSASAIRGVGITNQRETTVLWDARTGEPLHNALVWPDTRTTPIVRDLRARPGADRLQDLCGLPLSTYPSSVKLRWLLDNVPAVRDAYDGGYLAFGTVDSWLIYRLNGGASLGDKAIHVTDSTNASRTMFMNLRTLQYDDELLSFFGVDRSKIRLPKIVPSSDPTAFGSLASGVLKGVPIAGCLGDQSSALVGQCGFSPGQAKNTYGTGCFLLYNVGDEPVISKSGLLATVAYDFGKGRKPVYALEGSIAVAGSGVKFLVKNLSFVEDATKISELAETVPDNGGVVFVTAFSGLFAPYWIDDAKGTLFGITAHTQKGHIARATLEATCYQTKAILDAMAKDSGHALESLAVDGGLSNSDLCMQSQADISGIRVDRPAMRETTALGAAIAAGLALGVWDELEDLKHVNQSGRKIFTPSLEKEKTDKMFKKWEQAVEMSRGWVRDTLE</sequence>
<evidence type="ECO:0000256" key="7">
    <source>
        <dbReference type="ARBA" id="ARBA00022798"/>
    </source>
</evidence>
<dbReference type="InterPro" id="IPR018483">
    <property type="entry name" value="Carb_kinase_FGGY_CS"/>
</dbReference>
<organism evidence="14 15">
    <name type="scientific">Colletotrichum incanum</name>
    <name type="common">Soybean anthracnose fungus</name>
    <dbReference type="NCBI Taxonomy" id="1573173"/>
    <lineage>
        <taxon>Eukaryota</taxon>
        <taxon>Fungi</taxon>
        <taxon>Dikarya</taxon>
        <taxon>Ascomycota</taxon>
        <taxon>Pezizomycotina</taxon>
        <taxon>Sordariomycetes</taxon>
        <taxon>Hypocreomycetidae</taxon>
        <taxon>Glomerellales</taxon>
        <taxon>Glomerellaceae</taxon>
        <taxon>Colletotrichum</taxon>
        <taxon>Colletotrichum spaethianum species complex</taxon>
    </lineage>
</organism>
<dbReference type="FunFam" id="3.30.420.40:FF:000086">
    <property type="entry name" value="Glycerol kinase"/>
    <property type="match status" value="1"/>
</dbReference>
<evidence type="ECO:0000259" key="13">
    <source>
        <dbReference type="Pfam" id="PF02782"/>
    </source>
</evidence>
<feature type="compositionally biased region" description="Polar residues" evidence="11">
    <location>
        <begin position="200"/>
        <end position="213"/>
    </location>
</feature>
<dbReference type="GO" id="GO:0004370">
    <property type="term" value="F:glycerol kinase activity"/>
    <property type="evidence" value="ECO:0007669"/>
    <property type="project" value="UniProtKB-EC"/>
</dbReference>
<comment type="caution">
    <text evidence="14">The sequence shown here is derived from an EMBL/GenBank/DDBJ whole genome shotgun (WGS) entry which is preliminary data.</text>
</comment>
<reference evidence="14 15" key="1">
    <citation type="submission" date="2015-06" db="EMBL/GenBank/DDBJ databases">
        <title>Survival trade-offs in plant roots during colonization by closely related pathogenic and mutualistic fungi.</title>
        <authorList>
            <person name="Hacquard S."/>
            <person name="Kracher B."/>
            <person name="Hiruma K."/>
            <person name="Weinman A."/>
            <person name="Muench P."/>
            <person name="Garrido Oter R."/>
            <person name="Ver Loren van Themaat E."/>
            <person name="Dallerey J.-F."/>
            <person name="Damm U."/>
            <person name="Henrissat B."/>
            <person name="Lespinet O."/>
            <person name="Thon M."/>
            <person name="Kemen E."/>
            <person name="McHardy A.C."/>
            <person name="Schulze-Lefert P."/>
            <person name="O'Connell R.J."/>
        </authorList>
    </citation>
    <scope>NUCLEOTIDE SEQUENCE [LARGE SCALE GENOMIC DNA]</scope>
    <source>
        <strain evidence="14 15">MAFF 238704</strain>
    </source>
</reference>
<evidence type="ECO:0000313" key="14">
    <source>
        <dbReference type="EMBL" id="KZL64323.1"/>
    </source>
</evidence>
<dbReference type="SUPFAM" id="SSF53067">
    <property type="entry name" value="Actin-like ATPase domain"/>
    <property type="match status" value="2"/>
</dbReference>
<dbReference type="PROSITE" id="PS00445">
    <property type="entry name" value="FGGY_KINASES_2"/>
    <property type="match status" value="1"/>
</dbReference>
<dbReference type="NCBIfam" id="TIGR01311">
    <property type="entry name" value="glycerol_kin"/>
    <property type="match status" value="1"/>
</dbReference>
<evidence type="ECO:0000256" key="6">
    <source>
        <dbReference type="ARBA" id="ARBA00022777"/>
    </source>
</evidence>
<dbReference type="Gene3D" id="3.30.420.40">
    <property type="match status" value="2"/>
</dbReference>
<dbReference type="GO" id="GO:0006641">
    <property type="term" value="P:triglyceride metabolic process"/>
    <property type="evidence" value="ECO:0007669"/>
    <property type="project" value="TreeGrafter"/>
</dbReference>
<dbReference type="InterPro" id="IPR042018">
    <property type="entry name" value="GK1-3_metazoan-type"/>
</dbReference>
<evidence type="ECO:0000313" key="15">
    <source>
        <dbReference type="Proteomes" id="UP000076584"/>
    </source>
</evidence>
<keyword evidence="8" id="KW-0067">ATP-binding</keyword>
<dbReference type="GO" id="GO:0005524">
    <property type="term" value="F:ATP binding"/>
    <property type="evidence" value="ECO:0007669"/>
    <property type="project" value="UniProtKB-KW"/>
</dbReference>
<dbReference type="PROSITE" id="PS00933">
    <property type="entry name" value="FGGY_KINASES_1"/>
    <property type="match status" value="1"/>
</dbReference>
<dbReference type="GO" id="GO:0005739">
    <property type="term" value="C:mitochondrion"/>
    <property type="evidence" value="ECO:0007669"/>
    <property type="project" value="TreeGrafter"/>
</dbReference>
<feature type="compositionally biased region" description="Polar residues" evidence="11">
    <location>
        <begin position="148"/>
        <end position="159"/>
    </location>
</feature>